<keyword evidence="3" id="KW-1185">Reference proteome</keyword>
<protein>
    <submittedName>
        <fullName evidence="2">Uncharacterized protein</fullName>
    </submittedName>
</protein>
<sequence>MVFFIPVLLVIAGVALVKQAKEHKKEKRSLKIKNATKGHGTVYYNAAAQDTKLQDGMEQSEVLPVYRHVDNEDVTLPVYSMKVAS</sequence>
<accession>A0AAE0TUC6</accession>
<dbReference type="Proteomes" id="UP001274830">
    <property type="component" value="Unassembled WGS sequence"/>
</dbReference>
<name>A0AAE0TUC6_9PEZI</name>
<proteinExistence type="predicted"/>
<evidence type="ECO:0000313" key="3">
    <source>
        <dbReference type="Proteomes" id="UP001274830"/>
    </source>
</evidence>
<feature type="chain" id="PRO_5041955666" evidence="1">
    <location>
        <begin position="21"/>
        <end position="85"/>
    </location>
</feature>
<evidence type="ECO:0000256" key="1">
    <source>
        <dbReference type="SAM" id="SignalP"/>
    </source>
</evidence>
<reference evidence="2" key="1">
    <citation type="submission" date="2023-07" db="EMBL/GenBank/DDBJ databases">
        <title>Black Yeasts Isolated from many extreme environments.</title>
        <authorList>
            <person name="Coleine C."/>
            <person name="Stajich J.E."/>
            <person name="Selbmann L."/>
        </authorList>
    </citation>
    <scope>NUCLEOTIDE SEQUENCE</scope>
    <source>
        <strain evidence="2">CCFEE 5485</strain>
    </source>
</reference>
<keyword evidence="1" id="KW-0732">Signal</keyword>
<dbReference type="EMBL" id="JAUTXT010000044">
    <property type="protein sequence ID" value="KAK3671314.1"/>
    <property type="molecule type" value="Genomic_DNA"/>
</dbReference>
<dbReference type="AlphaFoldDB" id="A0AAE0TUC6"/>
<comment type="caution">
    <text evidence="2">The sequence shown here is derived from an EMBL/GenBank/DDBJ whole genome shotgun (WGS) entry which is preliminary data.</text>
</comment>
<evidence type="ECO:0000313" key="2">
    <source>
        <dbReference type="EMBL" id="KAK3671314.1"/>
    </source>
</evidence>
<organism evidence="2 3">
    <name type="scientific">Recurvomyces mirabilis</name>
    <dbReference type="NCBI Taxonomy" id="574656"/>
    <lineage>
        <taxon>Eukaryota</taxon>
        <taxon>Fungi</taxon>
        <taxon>Dikarya</taxon>
        <taxon>Ascomycota</taxon>
        <taxon>Pezizomycotina</taxon>
        <taxon>Dothideomycetes</taxon>
        <taxon>Dothideomycetidae</taxon>
        <taxon>Mycosphaerellales</taxon>
        <taxon>Teratosphaeriaceae</taxon>
        <taxon>Recurvomyces</taxon>
    </lineage>
</organism>
<feature type="signal peptide" evidence="1">
    <location>
        <begin position="1"/>
        <end position="20"/>
    </location>
</feature>
<gene>
    <name evidence="2" type="ORF">LTR78_008774</name>
</gene>